<dbReference type="GeneTree" id="ENSGT00530000063539"/>
<dbReference type="STRING" id="39432.ENSSBOP00000011417"/>
<reference evidence="5" key="2">
    <citation type="submission" date="2025-09" db="UniProtKB">
        <authorList>
            <consortium name="Ensembl"/>
        </authorList>
    </citation>
    <scope>IDENTIFICATION</scope>
</reference>
<evidence type="ECO:0000256" key="1">
    <source>
        <dbReference type="ARBA" id="ARBA00022723"/>
    </source>
</evidence>
<dbReference type="InterPro" id="IPR013083">
    <property type="entry name" value="Znf_RING/FYVE/PHD"/>
</dbReference>
<dbReference type="PANTHER" id="PTHR46858">
    <property type="entry name" value="OS05G0521000 PROTEIN"/>
    <property type="match status" value="1"/>
</dbReference>
<dbReference type="GO" id="GO:0005634">
    <property type="term" value="C:nucleus"/>
    <property type="evidence" value="ECO:0007669"/>
    <property type="project" value="InterPro"/>
</dbReference>
<organism evidence="5 6">
    <name type="scientific">Saimiri boliviensis boliviensis</name>
    <name type="common">Bolivian squirrel monkey</name>
    <dbReference type="NCBI Taxonomy" id="39432"/>
    <lineage>
        <taxon>Eukaryota</taxon>
        <taxon>Metazoa</taxon>
        <taxon>Chordata</taxon>
        <taxon>Craniata</taxon>
        <taxon>Vertebrata</taxon>
        <taxon>Euteleostomi</taxon>
        <taxon>Mammalia</taxon>
        <taxon>Eutheria</taxon>
        <taxon>Euarchontoglires</taxon>
        <taxon>Primates</taxon>
        <taxon>Haplorrhini</taxon>
        <taxon>Platyrrhini</taxon>
        <taxon>Cebidae</taxon>
        <taxon>Saimiriinae</taxon>
        <taxon>Saimiri</taxon>
    </lineage>
</organism>
<dbReference type="InterPro" id="IPR016495">
    <property type="entry name" value="p53_neg-reg_MDM_2/4"/>
</dbReference>
<dbReference type="InterPro" id="IPR036443">
    <property type="entry name" value="Znf_RanBP2_sf"/>
</dbReference>
<reference evidence="5" key="1">
    <citation type="submission" date="2025-08" db="UniProtKB">
        <authorList>
            <consortium name="Ensembl"/>
        </authorList>
    </citation>
    <scope>IDENTIFICATION</scope>
</reference>
<dbReference type="SUPFAM" id="SSF90209">
    <property type="entry name" value="Ran binding protein zinc finger-like"/>
    <property type="match status" value="1"/>
</dbReference>
<dbReference type="GO" id="GO:0002039">
    <property type="term" value="F:p53 binding"/>
    <property type="evidence" value="ECO:0007669"/>
    <property type="project" value="TreeGrafter"/>
</dbReference>
<dbReference type="GO" id="GO:0010468">
    <property type="term" value="P:regulation of gene expression"/>
    <property type="evidence" value="ECO:0007669"/>
    <property type="project" value="TreeGrafter"/>
</dbReference>
<dbReference type="GO" id="GO:0061630">
    <property type="term" value="F:ubiquitin protein ligase activity"/>
    <property type="evidence" value="ECO:0007669"/>
    <property type="project" value="TreeGrafter"/>
</dbReference>
<protein>
    <recommendedName>
        <fullName evidence="7">RING-type domain-containing protein</fullName>
    </recommendedName>
</protein>
<feature type="compositionally biased region" description="Basic and acidic residues" evidence="4">
    <location>
        <begin position="21"/>
        <end position="37"/>
    </location>
</feature>
<dbReference type="GO" id="GO:0051726">
    <property type="term" value="P:regulation of cell cycle"/>
    <property type="evidence" value="ECO:0007669"/>
    <property type="project" value="InterPro"/>
</dbReference>
<keyword evidence="3" id="KW-0862">Zinc</keyword>
<dbReference type="GO" id="GO:0016567">
    <property type="term" value="P:protein ubiquitination"/>
    <property type="evidence" value="ECO:0007669"/>
    <property type="project" value="TreeGrafter"/>
</dbReference>
<keyword evidence="6" id="KW-1185">Reference proteome</keyword>
<dbReference type="Ensembl" id="ENSSBOT00000028200.1">
    <property type="protein sequence ID" value="ENSSBOP00000011417.1"/>
    <property type="gene ID" value="ENSSBOG00000022530.1"/>
</dbReference>
<sequence length="138" mass="15804">MDPGLLSHCNRCWVLGENWLPEDKGKDKGEISEKAKLESSTQAEEGFDVPDCENTTVNDSKEWCVEENKITRASQSQEREPSSSSRIIYSKTQDKEESMECNLTFMACFTCAKKLKRRNKPCPVCRQPIQMVVITYFP</sequence>
<dbReference type="AlphaFoldDB" id="A0A2K6SVL2"/>
<dbReference type="GO" id="GO:0008270">
    <property type="term" value="F:zinc ion binding"/>
    <property type="evidence" value="ECO:0007669"/>
    <property type="project" value="UniProtKB-KW"/>
</dbReference>
<dbReference type="Proteomes" id="UP000233220">
    <property type="component" value="Unplaced"/>
</dbReference>
<evidence type="ECO:0000313" key="5">
    <source>
        <dbReference type="Ensembl" id="ENSSBOP00000011417.1"/>
    </source>
</evidence>
<accession>A0A2K6SVL2</accession>
<name>A0A2K6SVL2_SAIBB</name>
<evidence type="ECO:0008006" key="7">
    <source>
        <dbReference type="Google" id="ProtNLM"/>
    </source>
</evidence>
<feature type="region of interest" description="Disordered" evidence="4">
    <location>
        <begin position="21"/>
        <end position="54"/>
    </location>
</feature>
<dbReference type="GO" id="GO:0043066">
    <property type="term" value="P:negative regulation of apoptotic process"/>
    <property type="evidence" value="ECO:0007669"/>
    <property type="project" value="InterPro"/>
</dbReference>
<keyword evidence="2" id="KW-0863">Zinc-finger</keyword>
<evidence type="ECO:0000313" key="6">
    <source>
        <dbReference type="Proteomes" id="UP000233220"/>
    </source>
</evidence>
<proteinExistence type="predicted"/>
<evidence type="ECO:0000256" key="2">
    <source>
        <dbReference type="ARBA" id="ARBA00022771"/>
    </source>
</evidence>
<dbReference type="PANTHER" id="PTHR46858:SF13">
    <property type="entry name" value="E3 UBIQUITIN-PROTEIN LIGASE MDM2"/>
    <property type="match status" value="1"/>
</dbReference>
<evidence type="ECO:0000256" key="3">
    <source>
        <dbReference type="ARBA" id="ARBA00022833"/>
    </source>
</evidence>
<keyword evidence="1" id="KW-0479">Metal-binding</keyword>
<dbReference type="OMA" id="DCENTTV"/>
<dbReference type="PIRSF" id="PIRSF006748">
    <property type="entry name" value="p53_MDM_2/4"/>
    <property type="match status" value="1"/>
</dbReference>
<evidence type="ECO:0000256" key="4">
    <source>
        <dbReference type="SAM" id="MobiDB-lite"/>
    </source>
</evidence>
<dbReference type="Gene3D" id="3.30.40.10">
    <property type="entry name" value="Zinc/RING finger domain, C3HC4 (zinc finger)"/>
    <property type="match status" value="1"/>
</dbReference>